<dbReference type="EMBL" id="PVNL01000069">
    <property type="protein sequence ID" value="PRQ06722.1"/>
    <property type="molecule type" value="Genomic_DNA"/>
</dbReference>
<evidence type="ECO:0000313" key="2">
    <source>
        <dbReference type="Proteomes" id="UP000238823"/>
    </source>
</evidence>
<accession>A0A2S9YNR5</accession>
<comment type="caution">
    <text evidence="1">The sequence shown here is derived from an EMBL/GenBank/DDBJ whole genome shotgun (WGS) entry which is preliminary data.</text>
</comment>
<dbReference type="InterPro" id="IPR027417">
    <property type="entry name" value="P-loop_NTPase"/>
</dbReference>
<dbReference type="Proteomes" id="UP000238823">
    <property type="component" value="Unassembled WGS sequence"/>
</dbReference>
<proteinExistence type="predicted"/>
<protein>
    <submittedName>
        <fullName evidence="1">Uncharacterized protein</fullName>
    </submittedName>
</protein>
<sequence length="481" mass="53659">MVHGMSDARRFWQETHHCFDPSEPVTIDQSWLHAERDPRYNPIAQIERQLRHVSQDRSRFLLTGAVGNGKTSELNHFASKLTQSRIVVLVDLWEHVQNNVRDQNALDRLEMWELLGLIGVAIYRAGEDSLGHQWKDEPKLLQRALESLRAAEGNGDGAEIDLVKLARGMTVAAGGVMGAVLGGPVGAAAGAAIGETATEGGTALVKAVADSSRWTWKVGLPGTRPRGDQDGELRQVLNAVNRLIMSLQHSYARPLLVVIDGLDRIRDEERTRALFIDSLMLSELDCDALITAPVMLMRRQGQSVDHFIVKDLNNIPVLDRDAPASPGPGLAFFRDLVARRVAWIGETLASAGLTPPPAPFPVEIVDQLAYYSGGLAREFINLVRLAAIESLDRGVEQLDRDVLQRTLREARTHREYYMTKAEIELLERVMRDPDRELPGDELALTLLQQRRLLAYPNETTWYYPHPLLTLALLKPERGSKK</sequence>
<evidence type="ECO:0000313" key="1">
    <source>
        <dbReference type="EMBL" id="PRQ06722.1"/>
    </source>
</evidence>
<dbReference type="OrthoDB" id="5485762at2"/>
<gene>
    <name evidence="1" type="ORF">ENSA7_35980</name>
</gene>
<reference evidence="1 2" key="1">
    <citation type="submission" date="2018-03" db="EMBL/GenBank/DDBJ databases">
        <title>Draft Genome Sequences of the Obligatory Marine Myxobacteria Enhygromyxa salina SWB007.</title>
        <authorList>
            <person name="Poehlein A."/>
            <person name="Moghaddam J.A."/>
            <person name="Harms H."/>
            <person name="Alanjari M."/>
            <person name="Koenig G.M."/>
            <person name="Daniel R."/>
            <person name="Schaeberle T.F."/>
        </authorList>
    </citation>
    <scope>NUCLEOTIDE SEQUENCE [LARGE SCALE GENOMIC DNA]</scope>
    <source>
        <strain evidence="1 2">SWB007</strain>
    </source>
</reference>
<name>A0A2S9YNR5_9BACT</name>
<organism evidence="1 2">
    <name type="scientific">Enhygromyxa salina</name>
    <dbReference type="NCBI Taxonomy" id="215803"/>
    <lineage>
        <taxon>Bacteria</taxon>
        <taxon>Pseudomonadati</taxon>
        <taxon>Myxococcota</taxon>
        <taxon>Polyangia</taxon>
        <taxon>Nannocystales</taxon>
        <taxon>Nannocystaceae</taxon>
        <taxon>Enhygromyxa</taxon>
    </lineage>
</organism>
<dbReference type="AlphaFoldDB" id="A0A2S9YNR5"/>
<dbReference type="SUPFAM" id="SSF52540">
    <property type="entry name" value="P-loop containing nucleoside triphosphate hydrolases"/>
    <property type="match status" value="1"/>
</dbReference>